<evidence type="ECO:0000313" key="6">
    <source>
        <dbReference type="Proteomes" id="UP001222087"/>
    </source>
</evidence>
<gene>
    <name evidence="5" type="ORF">PXX05_14035</name>
</gene>
<dbReference type="PANTHER" id="PTHR46394">
    <property type="entry name" value="ANNEXIN"/>
    <property type="match status" value="1"/>
</dbReference>
<dbReference type="InterPro" id="IPR052580">
    <property type="entry name" value="Lipid_Hydrolase"/>
</dbReference>
<evidence type="ECO:0000256" key="1">
    <source>
        <dbReference type="ARBA" id="ARBA00023098"/>
    </source>
</evidence>
<evidence type="ECO:0000256" key="2">
    <source>
        <dbReference type="PROSITE-ProRule" id="PRU01161"/>
    </source>
</evidence>
<keyword evidence="2" id="KW-0442">Lipid degradation</keyword>
<dbReference type="RefSeq" id="WP_275088813.1">
    <property type="nucleotide sequence ID" value="NZ_CP119078.1"/>
</dbReference>
<keyword evidence="1 2" id="KW-0443">Lipid metabolism</keyword>
<dbReference type="PROSITE" id="PS51635">
    <property type="entry name" value="PNPLA"/>
    <property type="match status" value="1"/>
</dbReference>
<keyword evidence="6" id="KW-1185">Reference proteome</keyword>
<accession>A0ABY8AT92</accession>
<dbReference type="InterPro" id="IPR002641">
    <property type="entry name" value="PNPLA_dom"/>
</dbReference>
<feature type="domain" description="PNPLA" evidence="4">
    <location>
        <begin position="17"/>
        <end position="244"/>
    </location>
</feature>
<evidence type="ECO:0000256" key="3">
    <source>
        <dbReference type="SAM" id="Phobius"/>
    </source>
</evidence>
<dbReference type="SUPFAM" id="SSF52151">
    <property type="entry name" value="FabD/lysophospholipase-like"/>
    <property type="match status" value="1"/>
</dbReference>
<keyword evidence="2" id="KW-0378">Hydrolase</keyword>
<feature type="transmembrane region" description="Helical" evidence="3">
    <location>
        <begin position="47"/>
        <end position="71"/>
    </location>
</feature>
<evidence type="ECO:0000259" key="4">
    <source>
        <dbReference type="PROSITE" id="PS51635"/>
    </source>
</evidence>
<feature type="short sequence motif" description="GXSXG" evidence="2">
    <location>
        <begin position="50"/>
        <end position="54"/>
    </location>
</feature>
<feature type="active site" description="Proton acceptor" evidence="2">
    <location>
        <position position="231"/>
    </location>
</feature>
<feature type="short sequence motif" description="DGA/G" evidence="2">
    <location>
        <begin position="231"/>
        <end position="233"/>
    </location>
</feature>
<dbReference type="PANTHER" id="PTHR46394:SF1">
    <property type="entry name" value="PNPLA DOMAIN-CONTAINING PROTEIN"/>
    <property type="match status" value="1"/>
</dbReference>
<organism evidence="5 6">
    <name type="scientific">Legionella cardiaca</name>
    <dbReference type="NCBI Taxonomy" id="1071983"/>
    <lineage>
        <taxon>Bacteria</taxon>
        <taxon>Pseudomonadati</taxon>
        <taxon>Pseudomonadota</taxon>
        <taxon>Gammaproteobacteria</taxon>
        <taxon>Legionellales</taxon>
        <taxon>Legionellaceae</taxon>
        <taxon>Legionella</taxon>
    </lineage>
</organism>
<protein>
    <submittedName>
        <fullName evidence="5">Patatin-like phospholipase family protein</fullName>
    </submittedName>
</protein>
<reference evidence="5 6" key="1">
    <citation type="submission" date="2023-02" db="EMBL/GenBank/DDBJ databases">
        <title>Genome Sequence of L. cardiaca H63T.</title>
        <authorList>
            <person name="Lopez A.E."/>
            <person name="Cianciotto N.P."/>
        </authorList>
    </citation>
    <scope>NUCLEOTIDE SEQUENCE [LARGE SCALE GENOMIC DNA]</scope>
    <source>
        <strain evidence="5 6">H63</strain>
    </source>
</reference>
<dbReference type="EMBL" id="CP119078">
    <property type="protein sequence ID" value="WED42999.1"/>
    <property type="molecule type" value="Genomic_DNA"/>
</dbReference>
<feature type="active site" description="Nucleophile" evidence="2">
    <location>
        <position position="52"/>
    </location>
</feature>
<keyword evidence="3" id="KW-0472">Membrane</keyword>
<dbReference type="InterPro" id="IPR016035">
    <property type="entry name" value="Acyl_Trfase/lysoPLipase"/>
</dbReference>
<feature type="short sequence motif" description="GXGXXG" evidence="2">
    <location>
        <begin position="21"/>
        <end position="26"/>
    </location>
</feature>
<dbReference type="Pfam" id="PF01734">
    <property type="entry name" value="Patatin"/>
    <property type="match status" value="1"/>
</dbReference>
<proteinExistence type="predicted"/>
<keyword evidence="3" id="KW-0812">Transmembrane</keyword>
<dbReference type="Gene3D" id="3.40.1090.10">
    <property type="entry name" value="Cytosolic phospholipase A2 catalytic domain"/>
    <property type="match status" value="1"/>
</dbReference>
<name>A0ABY8AT92_9GAMM</name>
<sequence>MSVTQRKETQQQFIERVVFSGGGAKGVGYGGSYKALEDTGVCKNVRVLAGASAGAIVAAFIAFGMPSAIFSEKLQKTNLKRLLGRRVSGKAPGVSYVTKDGKFLEVFIRENILATVKDRLKKIENTEETIGNAAEFVERRRVINELLTKIEGKNPRITFKDLATLNYHFPKYFKQLSIPAVRFPDGALQIFNSDLTPEVEIALACRASASIPLILEPVEIEINGIKKRFVDGGLYDNLPTDYFDSSNEVFTKNKKPEQTLVFAFSEGISEQKNHTFRALYGPRWDEVIADEVLDVIIDDAIKMVQKITKADADLNSAEDEVYLMTQAVKSILNKQVKNKDIGIDEAKAIMHAMRQSFELLLLKPQKNQEFWSVYKQEKIQRNRVRLLAAFVKEKMKPILYEAGAIEKFKRNVLVEMFGNLKTPYKNTIQKEVGYQKLRSDYALRTVEMRVGYLQTTDFKEATKLARVMDALGYLDTINYITNHELQDPDIFSAEQFYIDIVKNFEQIHHAILLGSGQDPKVDKLTQLMAALRLQLANQGKSEEIISRQLYQLIRDKVEQELDSSEAFSLSRAVEFHNQTLTAELLFKETYEEAFKRSGLFALSNIAGERIFKTSTLHEVLKKENMFTLYAKQISHHGTRSDKVFAALAKLPTFHQAYNKGDVIEDVLISATP</sequence>
<dbReference type="Proteomes" id="UP001222087">
    <property type="component" value="Chromosome"/>
</dbReference>
<evidence type="ECO:0000313" key="5">
    <source>
        <dbReference type="EMBL" id="WED42999.1"/>
    </source>
</evidence>
<keyword evidence="3" id="KW-1133">Transmembrane helix</keyword>